<reference evidence="3" key="1">
    <citation type="submission" date="2022-11" db="UniProtKB">
        <authorList>
            <consortium name="WormBaseParasite"/>
        </authorList>
    </citation>
    <scope>IDENTIFICATION</scope>
</reference>
<dbReference type="SUPFAM" id="SSF55909">
    <property type="entry name" value="Pentein"/>
    <property type="match status" value="1"/>
</dbReference>
<evidence type="ECO:0000313" key="2">
    <source>
        <dbReference type="Proteomes" id="UP000887574"/>
    </source>
</evidence>
<dbReference type="Gene3D" id="3.75.10.10">
    <property type="entry name" value="L-arginine/glycine Amidinotransferase, Chain A"/>
    <property type="match status" value="1"/>
</dbReference>
<dbReference type="AlphaFoldDB" id="A0A915CNU8"/>
<keyword evidence="1" id="KW-0732">Signal</keyword>
<protein>
    <submittedName>
        <fullName evidence="3">Uncharacterized protein</fullName>
    </submittedName>
</protein>
<sequence length="528" mass="60513">MTTLISPLVVLLLYCLMEEAGVVAVSVPHNLPRENRTLVVLAAPSVWDVNYYDDFVDILGFQVEFARILHEHENVVVIADRHTIPYLDGRVELLKHHLPPDALLEANIYDINLHDFAPLGVRQFVKFIYRNNEYADMASKQIDDSMNLFLMENRIRLDKREMDLVVSGKDVVDNGINKAFISNKVLERNANRLPEWAALIKLYNTFKKVLVIPPPMNRTKLRLDDVIAFIDEEIVVVSSLEFKIFDQLQSEFQKKSRKDIILLDLPIKRNKNEEGNCGIYSAILATDKYIYAPVFGNSPSNWERGYSSMMDKISRLAAFMVLQMIETNTHKKVIPVSIPRAICRRGLSLRSLAWTVRELFGQTGHPCSSSVHNLFSSATDLDASSFSMFPQDASIDNKCLEEPIEEMLARVVDVGVEFVKMLPESASKRKFVVKKSDFDDEPVLNVWYACKGAFDLRCMDLPLLLAVSKSQQHFVSMPNKNQTKMSYHGFVIDRLHDKFIAWVCEEQQEMLLSLPNNFKLGDWFEYCC</sequence>
<evidence type="ECO:0000313" key="3">
    <source>
        <dbReference type="WBParaSite" id="jg10993"/>
    </source>
</evidence>
<keyword evidence="2" id="KW-1185">Reference proteome</keyword>
<feature type="signal peptide" evidence="1">
    <location>
        <begin position="1"/>
        <end position="24"/>
    </location>
</feature>
<organism evidence="2 3">
    <name type="scientific">Ditylenchus dipsaci</name>
    <dbReference type="NCBI Taxonomy" id="166011"/>
    <lineage>
        <taxon>Eukaryota</taxon>
        <taxon>Metazoa</taxon>
        <taxon>Ecdysozoa</taxon>
        <taxon>Nematoda</taxon>
        <taxon>Chromadorea</taxon>
        <taxon>Rhabditida</taxon>
        <taxon>Tylenchina</taxon>
        <taxon>Tylenchomorpha</taxon>
        <taxon>Sphaerularioidea</taxon>
        <taxon>Anguinidae</taxon>
        <taxon>Anguininae</taxon>
        <taxon>Ditylenchus</taxon>
    </lineage>
</organism>
<feature type="chain" id="PRO_5037092768" evidence="1">
    <location>
        <begin position="25"/>
        <end position="528"/>
    </location>
</feature>
<accession>A0A915CNU8</accession>
<name>A0A915CNU8_9BILA</name>
<evidence type="ECO:0000256" key="1">
    <source>
        <dbReference type="SAM" id="SignalP"/>
    </source>
</evidence>
<proteinExistence type="predicted"/>
<dbReference type="Proteomes" id="UP000887574">
    <property type="component" value="Unplaced"/>
</dbReference>
<dbReference type="WBParaSite" id="jg10993">
    <property type="protein sequence ID" value="jg10993"/>
    <property type="gene ID" value="jg10993"/>
</dbReference>